<feature type="compositionally biased region" description="Polar residues" evidence="10">
    <location>
        <begin position="160"/>
        <end position="181"/>
    </location>
</feature>
<keyword evidence="3 12" id="KW-0808">Transferase</keyword>
<evidence type="ECO:0000259" key="11">
    <source>
        <dbReference type="PROSITE" id="PS50011"/>
    </source>
</evidence>
<dbReference type="InterPro" id="IPR011009">
    <property type="entry name" value="Kinase-like_dom_sf"/>
</dbReference>
<evidence type="ECO:0000313" key="13">
    <source>
        <dbReference type="Proteomes" id="UP000237144"/>
    </source>
</evidence>
<keyword evidence="4 9" id="KW-0547">Nucleotide-binding</keyword>
<evidence type="ECO:0000256" key="7">
    <source>
        <dbReference type="ARBA" id="ARBA00047292"/>
    </source>
</evidence>
<dbReference type="GO" id="GO:0004691">
    <property type="term" value="F:cAMP-dependent protein kinase activity"/>
    <property type="evidence" value="ECO:0007669"/>
    <property type="project" value="UniProtKB-EC"/>
</dbReference>
<evidence type="ECO:0000256" key="1">
    <source>
        <dbReference type="ARBA" id="ARBA00012444"/>
    </source>
</evidence>
<dbReference type="FunFam" id="3.30.200.20:FF:000005">
    <property type="entry name" value="cAMP-dependent protein kinase catalytic subunit"/>
    <property type="match status" value="1"/>
</dbReference>
<comment type="catalytic activity">
    <reaction evidence="7">
        <text>L-threonyl-[protein] + ATP = O-phospho-L-threonyl-[protein] + ADP + H(+)</text>
        <dbReference type="Rhea" id="RHEA:46608"/>
        <dbReference type="Rhea" id="RHEA-COMP:11060"/>
        <dbReference type="Rhea" id="RHEA-COMP:11605"/>
        <dbReference type="ChEBI" id="CHEBI:15378"/>
        <dbReference type="ChEBI" id="CHEBI:30013"/>
        <dbReference type="ChEBI" id="CHEBI:30616"/>
        <dbReference type="ChEBI" id="CHEBI:61977"/>
        <dbReference type="ChEBI" id="CHEBI:456216"/>
        <dbReference type="EC" id="2.7.11.11"/>
    </reaction>
</comment>
<dbReference type="SUPFAM" id="SSF56112">
    <property type="entry name" value="Protein kinase-like (PK-like)"/>
    <property type="match status" value="1"/>
</dbReference>
<dbReference type="Gene3D" id="3.30.200.20">
    <property type="entry name" value="Phosphorylase Kinase, domain 1"/>
    <property type="match status" value="1"/>
</dbReference>
<dbReference type="InterPro" id="IPR017441">
    <property type="entry name" value="Protein_kinase_ATP_BS"/>
</dbReference>
<evidence type="ECO:0000256" key="8">
    <source>
        <dbReference type="ARBA" id="ARBA00047454"/>
    </source>
</evidence>
<dbReference type="SMART" id="SM00220">
    <property type="entry name" value="S_TKc"/>
    <property type="match status" value="1"/>
</dbReference>
<dbReference type="PROSITE" id="PS50011">
    <property type="entry name" value="PROTEIN_KINASE_DOM"/>
    <property type="match status" value="1"/>
</dbReference>
<evidence type="ECO:0000256" key="6">
    <source>
        <dbReference type="ARBA" id="ARBA00022840"/>
    </source>
</evidence>
<name>A0A2S5B400_9BASI</name>
<evidence type="ECO:0000313" key="12">
    <source>
        <dbReference type="EMBL" id="POY71421.1"/>
    </source>
</evidence>
<dbReference type="EC" id="2.7.11.11" evidence="1"/>
<dbReference type="Pfam" id="PF00069">
    <property type="entry name" value="Pkinase"/>
    <property type="match status" value="1"/>
</dbReference>
<gene>
    <name evidence="12" type="ORF">BMF94_5734</name>
</gene>
<dbReference type="PROSITE" id="PS00107">
    <property type="entry name" value="PROTEIN_KINASE_ATP"/>
    <property type="match status" value="1"/>
</dbReference>
<dbReference type="Proteomes" id="UP000237144">
    <property type="component" value="Unassembled WGS sequence"/>
</dbReference>
<evidence type="ECO:0000256" key="5">
    <source>
        <dbReference type="ARBA" id="ARBA00022777"/>
    </source>
</evidence>
<evidence type="ECO:0000256" key="10">
    <source>
        <dbReference type="SAM" id="MobiDB-lite"/>
    </source>
</evidence>
<evidence type="ECO:0000256" key="2">
    <source>
        <dbReference type="ARBA" id="ARBA00022527"/>
    </source>
</evidence>
<dbReference type="PANTHER" id="PTHR24353:SF153">
    <property type="entry name" value="CAMP-DEPENDENT PROTEIN KINASE CATALYTIC SUBUNIT 1"/>
    <property type="match status" value="1"/>
</dbReference>
<dbReference type="GO" id="GO:0005952">
    <property type="term" value="C:cAMP-dependent protein kinase complex"/>
    <property type="evidence" value="ECO:0007669"/>
    <property type="project" value="TreeGrafter"/>
</dbReference>
<feature type="region of interest" description="Disordered" evidence="10">
    <location>
        <begin position="135"/>
        <end position="209"/>
    </location>
</feature>
<dbReference type="InterPro" id="IPR000719">
    <property type="entry name" value="Prot_kinase_dom"/>
</dbReference>
<feature type="compositionally biased region" description="Low complexity" evidence="10">
    <location>
        <begin position="195"/>
        <end position="209"/>
    </location>
</feature>
<feature type="domain" description="Protein kinase" evidence="11">
    <location>
        <begin position="219"/>
        <end position="321"/>
    </location>
</feature>
<keyword evidence="13" id="KW-1185">Reference proteome</keyword>
<comment type="catalytic activity">
    <reaction evidence="8">
        <text>L-seryl-[protein] + ATP = O-phospho-L-seryl-[protein] + ADP + H(+)</text>
        <dbReference type="Rhea" id="RHEA:17989"/>
        <dbReference type="Rhea" id="RHEA-COMP:9863"/>
        <dbReference type="Rhea" id="RHEA-COMP:11604"/>
        <dbReference type="ChEBI" id="CHEBI:15378"/>
        <dbReference type="ChEBI" id="CHEBI:29999"/>
        <dbReference type="ChEBI" id="CHEBI:30616"/>
        <dbReference type="ChEBI" id="CHEBI:83421"/>
        <dbReference type="ChEBI" id="CHEBI:456216"/>
        <dbReference type="EC" id="2.7.11.11"/>
    </reaction>
</comment>
<feature type="region of interest" description="Disordered" evidence="10">
    <location>
        <begin position="1"/>
        <end position="30"/>
    </location>
</feature>
<protein>
    <recommendedName>
        <fullName evidence="1">cAMP-dependent protein kinase</fullName>
        <ecNumber evidence="1">2.7.11.11</ecNumber>
    </recommendedName>
</protein>
<feature type="region of interest" description="Disordered" evidence="10">
    <location>
        <begin position="42"/>
        <end position="88"/>
    </location>
</feature>
<sequence>MGILSRKKATPAPQAQPQHPAAAPPTISAPISIAPAPVAVAAIDQDKQHPTQTSPPGVTATALPAQNVLPSPPRSPVLAGYHGRPGEAYAQPTEQARHAGHMNGTANGTHSYGAAKMAPASARANYEDADMADATRHHYQPQQTQHPAVYQSHPVDASRHAQQPSTTSSYGYPAQAVSQRQVGRAAEATPQVVISPTPSRGSSTTTSRRTSSRYSLADFTFIRTLGTGSFGRVHLVRSQHNSRSYAIKVLSKERVIKMKQVEHTNSEREMLERVRHPFLVNLWGTFKDSKNLYMVMDFVAGGELFSLLRKSQALPTISPQK</sequence>
<feature type="compositionally biased region" description="Low complexity" evidence="10">
    <location>
        <begin position="10"/>
        <end position="30"/>
    </location>
</feature>
<keyword evidence="6 9" id="KW-0067">ATP-binding</keyword>
<dbReference type="EMBL" id="PJQD01000085">
    <property type="protein sequence ID" value="POY71421.1"/>
    <property type="molecule type" value="Genomic_DNA"/>
</dbReference>
<dbReference type="STRING" id="741276.A0A2S5B400"/>
<keyword evidence="2" id="KW-0723">Serine/threonine-protein kinase</keyword>
<organism evidence="12 13">
    <name type="scientific">Rhodotorula taiwanensis</name>
    <dbReference type="NCBI Taxonomy" id="741276"/>
    <lineage>
        <taxon>Eukaryota</taxon>
        <taxon>Fungi</taxon>
        <taxon>Dikarya</taxon>
        <taxon>Basidiomycota</taxon>
        <taxon>Pucciniomycotina</taxon>
        <taxon>Microbotryomycetes</taxon>
        <taxon>Sporidiobolales</taxon>
        <taxon>Sporidiobolaceae</taxon>
        <taxon>Rhodotorula</taxon>
    </lineage>
</organism>
<accession>A0A2S5B400</accession>
<dbReference type="GO" id="GO:0005524">
    <property type="term" value="F:ATP binding"/>
    <property type="evidence" value="ECO:0007669"/>
    <property type="project" value="UniProtKB-UniRule"/>
</dbReference>
<dbReference type="AlphaFoldDB" id="A0A2S5B400"/>
<evidence type="ECO:0000256" key="4">
    <source>
        <dbReference type="ARBA" id="ARBA00022741"/>
    </source>
</evidence>
<dbReference type="GO" id="GO:0005634">
    <property type="term" value="C:nucleus"/>
    <property type="evidence" value="ECO:0007669"/>
    <property type="project" value="TreeGrafter"/>
</dbReference>
<dbReference type="GO" id="GO:0106310">
    <property type="term" value="F:protein serine kinase activity"/>
    <property type="evidence" value="ECO:0007669"/>
    <property type="project" value="RHEA"/>
</dbReference>
<evidence type="ECO:0000256" key="9">
    <source>
        <dbReference type="PROSITE-ProRule" id="PRU10141"/>
    </source>
</evidence>
<feature type="binding site" evidence="9">
    <location>
        <position position="257"/>
    </location>
    <ligand>
        <name>ATP</name>
        <dbReference type="ChEBI" id="CHEBI:30616"/>
    </ligand>
</feature>
<comment type="caution">
    <text evidence="12">The sequence shown here is derived from an EMBL/GenBank/DDBJ whole genome shotgun (WGS) entry which is preliminary data.</text>
</comment>
<dbReference type="PANTHER" id="PTHR24353">
    <property type="entry name" value="CYCLIC NUCLEOTIDE-DEPENDENT PROTEIN KINASE"/>
    <property type="match status" value="1"/>
</dbReference>
<keyword evidence="5 12" id="KW-0418">Kinase</keyword>
<evidence type="ECO:0000256" key="3">
    <source>
        <dbReference type="ARBA" id="ARBA00022679"/>
    </source>
</evidence>
<proteinExistence type="predicted"/>
<reference evidence="12 13" key="1">
    <citation type="journal article" date="2018" name="Front. Microbiol.">
        <title>Prospects for Fungal Bioremediation of Acidic Radioactive Waste Sites: Characterization and Genome Sequence of Rhodotorula taiwanensis MD1149.</title>
        <authorList>
            <person name="Tkavc R."/>
            <person name="Matrosova V.Y."/>
            <person name="Grichenko O.E."/>
            <person name="Gostincar C."/>
            <person name="Volpe R.P."/>
            <person name="Klimenkova P."/>
            <person name="Gaidamakova E.K."/>
            <person name="Zhou C.E."/>
            <person name="Stewart B.J."/>
            <person name="Lyman M.G."/>
            <person name="Malfatti S.A."/>
            <person name="Rubinfeld B."/>
            <person name="Courtot M."/>
            <person name="Singh J."/>
            <person name="Dalgard C.L."/>
            <person name="Hamilton T."/>
            <person name="Frey K.G."/>
            <person name="Gunde-Cimerman N."/>
            <person name="Dugan L."/>
            <person name="Daly M.J."/>
        </authorList>
    </citation>
    <scope>NUCLEOTIDE SEQUENCE [LARGE SCALE GENOMIC DNA]</scope>
    <source>
        <strain evidence="12 13">MD1149</strain>
    </source>
</reference>
<dbReference type="GO" id="GO:0005829">
    <property type="term" value="C:cytosol"/>
    <property type="evidence" value="ECO:0007669"/>
    <property type="project" value="TreeGrafter"/>
</dbReference>
<dbReference type="OrthoDB" id="63267at2759"/>